<gene>
    <name evidence="1" type="ORF">FMOSSE_LOCUS14978</name>
</gene>
<evidence type="ECO:0000313" key="2">
    <source>
        <dbReference type="Proteomes" id="UP000789375"/>
    </source>
</evidence>
<proteinExistence type="predicted"/>
<reference evidence="1" key="1">
    <citation type="submission" date="2021-06" db="EMBL/GenBank/DDBJ databases">
        <authorList>
            <person name="Kallberg Y."/>
            <person name="Tangrot J."/>
            <person name="Rosling A."/>
        </authorList>
    </citation>
    <scope>NUCLEOTIDE SEQUENCE</scope>
    <source>
        <strain evidence="1">87-6 pot B 2015</strain>
    </source>
</reference>
<feature type="non-terminal residue" evidence="1">
    <location>
        <position position="1"/>
    </location>
</feature>
<organism evidence="1 2">
    <name type="scientific">Funneliformis mosseae</name>
    <name type="common">Endomycorrhizal fungus</name>
    <name type="synonym">Glomus mosseae</name>
    <dbReference type="NCBI Taxonomy" id="27381"/>
    <lineage>
        <taxon>Eukaryota</taxon>
        <taxon>Fungi</taxon>
        <taxon>Fungi incertae sedis</taxon>
        <taxon>Mucoromycota</taxon>
        <taxon>Glomeromycotina</taxon>
        <taxon>Glomeromycetes</taxon>
        <taxon>Glomerales</taxon>
        <taxon>Glomeraceae</taxon>
        <taxon>Funneliformis</taxon>
    </lineage>
</organism>
<dbReference type="EMBL" id="CAJVPP010013378">
    <property type="protein sequence ID" value="CAG8720760.1"/>
    <property type="molecule type" value="Genomic_DNA"/>
</dbReference>
<accession>A0A9N9I4W9</accession>
<protein>
    <submittedName>
        <fullName evidence="1">16425_t:CDS:1</fullName>
    </submittedName>
</protein>
<sequence>QYIHLCCTVYDKYFSTLAMVTKHKKSEHISKRKLRKIKISNFIDDFGVLPAGSSQRIVLYSS</sequence>
<feature type="non-terminal residue" evidence="1">
    <location>
        <position position="62"/>
    </location>
</feature>
<dbReference type="AlphaFoldDB" id="A0A9N9I4W9"/>
<dbReference type="Proteomes" id="UP000789375">
    <property type="component" value="Unassembled WGS sequence"/>
</dbReference>
<comment type="caution">
    <text evidence="1">The sequence shown here is derived from an EMBL/GenBank/DDBJ whole genome shotgun (WGS) entry which is preliminary data.</text>
</comment>
<evidence type="ECO:0000313" key="1">
    <source>
        <dbReference type="EMBL" id="CAG8720760.1"/>
    </source>
</evidence>
<name>A0A9N9I4W9_FUNMO</name>
<keyword evidence="2" id="KW-1185">Reference proteome</keyword>